<dbReference type="Proteomes" id="UP000183758">
    <property type="component" value="Unassembled WGS sequence"/>
</dbReference>
<proteinExistence type="inferred from homology"/>
<sequence length="142" mass="15912">MKEFKYKIIGGKKVYDVTDVICRKLLKVADEAIINCFPKPGKGFSVAVLTKTGNIYEGVSYISDTYTLTMHSEATALAHAAIHGETEIIAITGPNCHICKQLIWENSLQSDIDIIVVIKENNQIKKVPISEMMPYPWPEKKQ</sequence>
<evidence type="ECO:0000313" key="3">
    <source>
        <dbReference type="Proteomes" id="UP000183758"/>
    </source>
</evidence>
<name>A0A1J5HUP7_9BACT</name>
<reference evidence="2 3" key="1">
    <citation type="journal article" date="2016" name="Environ. Microbiol.">
        <title>Genomic resolution of a cold subsurface aquifer community provides metabolic insights for novel microbes adapted to high CO concentrations.</title>
        <authorList>
            <person name="Probst A.J."/>
            <person name="Castelle C.J."/>
            <person name="Singh A."/>
            <person name="Brown C.T."/>
            <person name="Anantharaman K."/>
            <person name="Sharon I."/>
            <person name="Hug L.A."/>
            <person name="Burstein D."/>
            <person name="Emerson J.B."/>
            <person name="Thomas B.C."/>
            <person name="Banfield J.F."/>
        </authorList>
    </citation>
    <scope>NUCLEOTIDE SEQUENCE [LARGE SCALE GENOMIC DNA]</scope>
    <source>
        <strain evidence="2">CG2_30_33_16</strain>
    </source>
</reference>
<gene>
    <name evidence="2" type="ORF">AUK04_02200</name>
</gene>
<organism evidence="2 3">
    <name type="scientific">Candidatus Roizmanbacteria bacterium CG2_30_33_16</name>
    <dbReference type="NCBI Taxonomy" id="1805340"/>
    <lineage>
        <taxon>Bacteria</taxon>
        <taxon>Candidatus Roizmaniibacteriota</taxon>
    </lineage>
</organism>
<accession>A0A1J5HUP7</accession>
<dbReference type="CDD" id="cd01283">
    <property type="entry name" value="cytidine_deaminase"/>
    <property type="match status" value="1"/>
</dbReference>
<dbReference type="SUPFAM" id="SSF53927">
    <property type="entry name" value="Cytidine deaminase-like"/>
    <property type="match status" value="1"/>
</dbReference>
<protein>
    <recommendedName>
        <fullName evidence="4">CMP/dCMP-type deaminase domain-containing protein</fullName>
    </recommendedName>
</protein>
<dbReference type="AlphaFoldDB" id="A0A1J5HUP7"/>
<evidence type="ECO:0000256" key="1">
    <source>
        <dbReference type="ARBA" id="ARBA00006576"/>
    </source>
</evidence>
<dbReference type="InterPro" id="IPR016193">
    <property type="entry name" value="Cytidine_deaminase-like"/>
</dbReference>
<dbReference type="GO" id="GO:0005829">
    <property type="term" value="C:cytosol"/>
    <property type="evidence" value="ECO:0007669"/>
    <property type="project" value="TreeGrafter"/>
</dbReference>
<dbReference type="InterPro" id="IPR050202">
    <property type="entry name" value="Cyt/Deoxycyt_deaminase"/>
</dbReference>
<comment type="similarity">
    <text evidence="1">Belongs to the cytidine and deoxycytidylate deaminase family.</text>
</comment>
<dbReference type="GO" id="GO:0004126">
    <property type="term" value="F:cytidine deaminase activity"/>
    <property type="evidence" value="ECO:0007669"/>
    <property type="project" value="TreeGrafter"/>
</dbReference>
<evidence type="ECO:0000313" key="2">
    <source>
        <dbReference type="EMBL" id="OIP84575.1"/>
    </source>
</evidence>
<dbReference type="PANTHER" id="PTHR11644:SF2">
    <property type="entry name" value="CYTIDINE DEAMINASE"/>
    <property type="match status" value="1"/>
</dbReference>
<evidence type="ECO:0008006" key="4">
    <source>
        <dbReference type="Google" id="ProtNLM"/>
    </source>
</evidence>
<dbReference type="EMBL" id="MNZM01000052">
    <property type="protein sequence ID" value="OIP84575.1"/>
    <property type="molecule type" value="Genomic_DNA"/>
</dbReference>
<dbReference type="GO" id="GO:0008270">
    <property type="term" value="F:zinc ion binding"/>
    <property type="evidence" value="ECO:0007669"/>
    <property type="project" value="TreeGrafter"/>
</dbReference>
<dbReference type="PANTHER" id="PTHR11644">
    <property type="entry name" value="CYTIDINE DEAMINASE"/>
    <property type="match status" value="1"/>
</dbReference>
<dbReference type="Gene3D" id="3.40.140.10">
    <property type="entry name" value="Cytidine Deaminase, domain 2"/>
    <property type="match status" value="1"/>
</dbReference>
<comment type="caution">
    <text evidence="2">The sequence shown here is derived from an EMBL/GenBank/DDBJ whole genome shotgun (WGS) entry which is preliminary data.</text>
</comment>